<keyword evidence="1" id="KW-1133">Transmembrane helix</keyword>
<feature type="transmembrane region" description="Helical" evidence="1">
    <location>
        <begin position="37"/>
        <end position="57"/>
    </location>
</feature>
<evidence type="ECO:0000313" key="3">
    <source>
        <dbReference type="Proteomes" id="UP001527925"/>
    </source>
</evidence>
<feature type="transmembrane region" description="Helical" evidence="1">
    <location>
        <begin position="64"/>
        <end position="84"/>
    </location>
</feature>
<feature type="transmembrane region" description="Helical" evidence="1">
    <location>
        <begin position="176"/>
        <end position="201"/>
    </location>
</feature>
<keyword evidence="1" id="KW-0812">Transmembrane</keyword>
<dbReference type="Proteomes" id="UP001527925">
    <property type="component" value="Unassembled WGS sequence"/>
</dbReference>
<accession>A0ABR4N3C1</accession>
<reference evidence="2 3" key="1">
    <citation type="submission" date="2023-09" db="EMBL/GenBank/DDBJ databases">
        <title>Pangenome analysis of Batrachochytrium dendrobatidis and related Chytrids.</title>
        <authorList>
            <person name="Yacoub M.N."/>
            <person name="Stajich J.E."/>
            <person name="James T.Y."/>
        </authorList>
    </citation>
    <scope>NUCLEOTIDE SEQUENCE [LARGE SCALE GENOMIC DNA]</scope>
    <source>
        <strain evidence="2 3">JEL0888</strain>
    </source>
</reference>
<proteinExistence type="predicted"/>
<keyword evidence="1" id="KW-0472">Membrane</keyword>
<evidence type="ECO:0000313" key="2">
    <source>
        <dbReference type="EMBL" id="KAL2913959.1"/>
    </source>
</evidence>
<sequence length="301" mass="31406">MTSVAAAAALAASDADAPAGALLPLALFGGDATVTSAVILAFAALLVATSTAAFFVYRGVARGFTPATMALIGVGALAIILQVVETVRSHTAPPLNSFYVLRNIWMALSTLGLNLLQIQVAAIFQGSLIRLWWLERGRLCAHSNVAGEFAIFSGMYAFYALLVGACGITLNTFILISGLIVLVVLLDIAAFVSFAVSLPFASGDDSQLYNGLVQISQALFGLRTSAETIMFERVEVIFRSKMPRHYLASVGYDDVQLVSNAGSVVEGEADASSLRRRGGQAAQQAVALEEIAVSRAGAGAA</sequence>
<evidence type="ECO:0000256" key="1">
    <source>
        <dbReference type="SAM" id="Phobius"/>
    </source>
</evidence>
<dbReference type="EMBL" id="JADGIZ020000039">
    <property type="protein sequence ID" value="KAL2913959.1"/>
    <property type="molecule type" value="Genomic_DNA"/>
</dbReference>
<name>A0ABR4N3C1_9FUNG</name>
<comment type="caution">
    <text evidence="2">The sequence shown here is derived from an EMBL/GenBank/DDBJ whole genome shotgun (WGS) entry which is preliminary data.</text>
</comment>
<organism evidence="2 3">
    <name type="scientific">Polyrhizophydium stewartii</name>
    <dbReference type="NCBI Taxonomy" id="2732419"/>
    <lineage>
        <taxon>Eukaryota</taxon>
        <taxon>Fungi</taxon>
        <taxon>Fungi incertae sedis</taxon>
        <taxon>Chytridiomycota</taxon>
        <taxon>Chytridiomycota incertae sedis</taxon>
        <taxon>Chytridiomycetes</taxon>
        <taxon>Rhizophydiales</taxon>
        <taxon>Rhizophydiales incertae sedis</taxon>
        <taxon>Polyrhizophydium</taxon>
    </lineage>
</organism>
<protein>
    <submittedName>
        <fullName evidence="2">Uncharacterized protein</fullName>
    </submittedName>
</protein>
<gene>
    <name evidence="2" type="ORF">HK105_206550</name>
</gene>
<keyword evidence="3" id="KW-1185">Reference proteome</keyword>
<feature type="transmembrane region" description="Helical" evidence="1">
    <location>
        <begin position="145"/>
        <end position="170"/>
    </location>
</feature>